<protein>
    <submittedName>
        <fullName evidence="1">Uncharacterized protein</fullName>
    </submittedName>
</protein>
<accession>A0ACC3YXJ9</accession>
<comment type="caution">
    <text evidence="1">The sequence shown here is derived from an EMBL/GenBank/DDBJ whole genome shotgun (WGS) entry which is preliminary data.</text>
</comment>
<proteinExistence type="predicted"/>
<evidence type="ECO:0000313" key="1">
    <source>
        <dbReference type="EMBL" id="KAL0936612.1"/>
    </source>
</evidence>
<evidence type="ECO:0000313" key="2">
    <source>
        <dbReference type="Proteomes" id="UP000805649"/>
    </source>
</evidence>
<gene>
    <name evidence="1" type="ORF">CTRU02_208827</name>
</gene>
<keyword evidence="2" id="KW-1185">Reference proteome</keyword>
<dbReference type="EMBL" id="VUJX02000005">
    <property type="protein sequence ID" value="KAL0936612.1"/>
    <property type="molecule type" value="Genomic_DNA"/>
</dbReference>
<name>A0ACC3YXJ9_COLTU</name>
<sequence>MGHTLGWRTASINYAVMSYVRHSLTPYQPNTSDYSQIRHAYVPNTNSPQFKWNLARCMKKNHALFLSTLVDPAVDAGADLGAAGFLVVEAPTPFLIVPMTVLFVVAAGAAADVFLTTVPVLPSLESLTRLPVRVAGREGGLLAVVVLARLVLVGTGAEEFTGAEAFELAVEDANPRVGAPRPVFFAISTMLVNAERALLCCFAGDETGRPIWDLDGDDRGRSRMRDRVLDEVGDRI</sequence>
<dbReference type="Proteomes" id="UP000805649">
    <property type="component" value="Unassembled WGS sequence"/>
</dbReference>
<reference evidence="1 2" key="1">
    <citation type="journal article" date="2020" name="Phytopathology">
        <title>Genome Sequence Resources of Colletotrichum truncatum, C. plurivorum, C. musicola, and C. sojae: Four Species Pathogenic to Soybean (Glycine max).</title>
        <authorList>
            <person name="Rogerio F."/>
            <person name="Boufleur T.R."/>
            <person name="Ciampi-Guillardi M."/>
            <person name="Sukno S.A."/>
            <person name="Thon M.R."/>
            <person name="Massola Junior N.S."/>
            <person name="Baroncelli R."/>
        </authorList>
    </citation>
    <scope>NUCLEOTIDE SEQUENCE [LARGE SCALE GENOMIC DNA]</scope>
    <source>
        <strain evidence="1 2">CMES1059</strain>
    </source>
</reference>
<organism evidence="1 2">
    <name type="scientific">Colletotrichum truncatum</name>
    <name type="common">Anthracnose fungus</name>
    <name type="synonym">Colletotrichum capsici</name>
    <dbReference type="NCBI Taxonomy" id="5467"/>
    <lineage>
        <taxon>Eukaryota</taxon>
        <taxon>Fungi</taxon>
        <taxon>Dikarya</taxon>
        <taxon>Ascomycota</taxon>
        <taxon>Pezizomycotina</taxon>
        <taxon>Sordariomycetes</taxon>
        <taxon>Hypocreomycetidae</taxon>
        <taxon>Glomerellales</taxon>
        <taxon>Glomerellaceae</taxon>
        <taxon>Colletotrichum</taxon>
        <taxon>Colletotrichum truncatum species complex</taxon>
    </lineage>
</organism>